<proteinExistence type="predicted"/>
<gene>
    <name evidence="2" type="ORF">CFAM422_000068</name>
</gene>
<evidence type="ECO:0000256" key="1">
    <source>
        <dbReference type="SAM" id="MobiDB-lite"/>
    </source>
</evidence>
<dbReference type="Proteomes" id="UP000801864">
    <property type="component" value="Unassembled WGS sequence"/>
</dbReference>
<evidence type="ECO:0000313" key="3">
    <source>
        <dbReference type="Proteomes" id="UP000801864"/>
    </source>
</evidence>
<keyword evidence="3" id="KW-1185">Reference proteome</keyword>
<feature type="compositionally biased region" description="Basic and acidic residues" evidence="1">
    <location>
        <begin position="1"/>
        <end position="13"/>
    </location>
</feature>
<dbReference type="EMBL" id="QLNT01000001">
    <property type="protein sequence ID" value="KAF3077485.1"/>
    <property type="molecule type" value="Genomic_DNA"/>
</dbReference>
<organism evidence="2 3">
    <name type="scientific">Trichoderma lentiforme</name>
    <dbReference type="NCBI Taxonomy" id="1567552"/>
    <lineage>
        <taxon>Eukaryota</taxon>
        <taxon>Fungi</taxon>
        <taxon>Dikarya</taxon>
        <taxon>Ascomycota</taxon>
        <taxon>Pezizomycotina</taxon>
        <taxon>Sordariomycetes</taxon>
        <taxon>Hypocreomycetidae</taxon>
        <taxon>Hypocreales</taxon>
        <taxon>Hypocreaceae</taxon>
        <taxon>Trichoderma</taxon>
    </lineage>
</organism>
<reference evidence="2 3" key="1">
    <citation type="submission" date="2018-06" db="EMBL/GenBank/DDBJ databases">
        <title>Genome analysis of cellulolytic fungus Trichoderma lentiforme CFAM-422.</title>
        <authorList>
            <person name="Steindorff A.S."/>
            <person name="Formighieri E.F."/>
            <person name="Midorikawa G.E.O."/>
            <person name="Tamietti M.S."/>
            <person name="Ramos E.Z."/>
            <person name="Silva A.S."/>
            <person name="Bon E.P.S."/>
            <person name="Mendes T.D."/>
            <person name="Damaso M.C.T."/>
            <person name="Favaro L.C.L."/>
        </authorList>
    </citation>
    <scope>NUCLEOTIDE SEQUENCE [LARGE SCALE GENOMIC DNA]</scope>
    <source>
        <strain evidence="2 3">CFAM-422</strain>
    </source>
</reference>
<comment type="caution">
    <text evidence="2">The sequence shown here is derived from an EMBL/GenBank/DDBJ whole genome shotgun (WGS) entry which is preliminary data.</text>
</comment>
<sequence length="60" mass="6587">MEEKEEGQGDKTKFPSTQNPAAQPILPDEVEPRRTNDDDGQMGGWDLGGECQNQKPVEGT</sequence>
<protein>
    <submittedName>
        <fullName evidence="2">Uncharacterized protein</fullName>
    </submittedName>
</protein>
<dbReference type="AlphaFoldDB" id="A0A9P4XR87"/>
<name>A0A9P4XR87_9HYPO</name>
<feature type="compositionally biased region" description="Polar residues" evidence="1">
    <location>
        <begin position="51"/>
        <end position="60"/>
    </location>
</feature>
<feature type="region of interest" description="Disordered" evidence="1">
    <location>
        <begin position="1"/>
        <end position="60"/>
    </location>
</feature>
<accession>A0A9P4XR87</accession>
<evidence type="ECO:0000313" key="2">
    <source>
        <dbReference type="EMBL" id="KAF3077485.1"/>
    </source>
</evidence>